<dbReference type="InterPro" id="IPR053136">
    <property type="entry name" value="UTP_pyrophosphatase-like"/>
</dbReference>
<dbReference type="RefSeq" id="WP_261496477.1">
    <property type="nucleotide sequence ID" value="NZ_JAOCQF010000002.1"/>
</dbReference>
<evidence type="ECO:0000313" key="3">
    <source>
        <dbReference type="Proteomes" id="UP001205601"/>
    </source>
</evidence>
<accession>A0ABT2NSS8</accession>
<name>A0ABT2NSS8_9RHOB</name>
<comment type="caution">
    <text evidence="2">The sequence shown here is derived from an EMBL/GenBank/DDBJ whole genome shotgun (WGS) entry which is preliminary data.</text>
</comment>
<organism evidence="2 3">
    <name type="scientific">Albidovulum sediminis</name>
    <dbReference type="NCBI Taxonomy" id="3066345"/>
    <lineage>
        <taxon>Bacteria</taxon>
        <taxon>Pseudomonadati</taxon>
        <taxon>Pseudomonadota</taxon>
        <taxon>Alphaproteobacteria</taxon>
        <taxon>Rhodobacterales</taxon>
        <taxon>Paracoccaceae</taxon>
        <taxon>Albidovulum</taxon>
    </lineage>
</organism>
<reference evidence="3" key="1">
    <citation type="submission" date="2023-07" db="EMBL/GenBank/DDBJ databases">
        <title>Defluviimonas sediminis sp. nov., isolated from mangrove sediment.</title>
        <authorList>
            <person name="Liu L."/>
            <person name="Li J."/>
            <person name="Huang Y."/>
            <person name="Pan J."/>
            <person name="Li M."/>
        </authorList>
    </citation>
    <scope>NUCLEOTIDE SEQUENCE [LARGE SCALE GENOMIC DNA]</scope>
    <source>
        <strain evidence="3">FT324</strain>
    </source>
</reference>
<proteinExistence type="predicted"/>
<sequence length="232" mass="25928">MTRRILPGTPPVEITLRRSARARRYSLRVSRVDGAVTLSLPLRAPEAEALAFAREKADWIRAALSAAPLREAVGAGTSLPVEGRLLRVSPAPVRMPQIVADELLVPERAGRVARQVESFLKVRARDRLAAACDGHALRLGRAYHSLSLRDTRSRWGSCSASGRLMFSWRLILGPPEVLDYVAAHEVAHLAEMNHSEAFWRVVARLCPDYGQRRSWLRRHGQSLHAYDFASRD</sequence>
<evidence type="ECO:0000313" key="2">
    <source>
        <dbReference type="EMBL" id="MCT8330619.1"/>
    </source>
</evidence>
<dbReference type="InterPro" id="IPR002725">
    <property type="entry name" value="YgjP-like_metallopeptidase"/>
</dbReference>
<dbReference type="CDD" id="cd07344">
    <property type="entry name" value="M48_yhfN_like"/>
    <property type="match status" value="1"/>
</dbReference>
<dbReference type="Proteomes" id="UP001205601">
    <property type="component" value="Unassembled WGS sequence"/>
</dbReference>
<dbReference type="EMBL" id="JAOCQF010000002">
    <property type="protein sequence ID" value="MCT8330619.1"/>
    <property type="molecule type" value="Genomic_DNA"/>
</dbReference>
<dbReference type="PANTHER" id="PTHR30399:SF1">
    <property type="entry name" value="UTP PYROPHOSPHATASE"/>
    <property type="match status" value="1"/>
</dbReference>
<evidence type="ECO:0000259" key="1">
    <source>
        <dbReference type="Pfam" id="PF01863"/>
    </source>
</evidence>
<feature type="domain" description="YgjP-like metallopeptidase" evidence="1">
    <location>
        <begin position="24"/>
        <end position="219"/>
    </location>
</feature>
<dbReference type="Pfam" id="PF01863">
    <property type="entry name" value="YgjP-like"/>
    <property type="match status" value="1"/>
</dbReference>
<gene>
    <name evidence="2" type="ORF">N5I32_13925</name>
</gene>
<dbReference type="Gene3D" id="3.30.2010.10">
    <property type="entry name" value="Metalloproteases ('zincins'), catalytic domain"/>
    <property type="match status" value="1"/>
</dbReference>
<protein>
    <submittedName>
        <fullName evidence="2">M48 family metallopeptidase</fullName>
    </submittedName>
</protein>
<dbReference type="PANTHER" id="PTHR30399">
    <property type="entry name" value="UNCHARACTERIZED PROTEIN YGJP"/>
    <property type="match status" value="1"/>
</dbReference>
<keyword evidence="3" id="KW-1185">Reference proteome</keyword>